<feature type="domain" description="HTH bat-type" evidence="3">
    <location>
        <begin position="156"/>
        <end position="207"/>
    </location>
</feature>
<organism evidence="5 6">
    <name type="scientific">Halorientalis brevis</name>
    <dbReference type="NCBI Taxonomy" id="1126241"/>
    <lineage>
        <taxon>Archaea</taxon>
        <taxon>Methanobacteriati</taxon>
        <taxon>Methanobacteriota</taxon>
        <taxon>Stenosarchaea group</taxon>
        <taxon>Halobacteria</taxon>
        <taxon>Halobacteriales</taxon>
        <taxon>Haloarculaceae</taxon>
        <taxon>Halorientalis</taxon>
    </lineage>
</organism>
<dbReference type="RefSeq" id="WP_247377798.1">
    <property type="nucleotide sequence ID" value="NZ_JALLGV010000004.1"/>
</dbReference>
<dbReference type="SUPFAM" id="SSF88659">
    <property type="entry name" value="Sigma3 and sigma4 domains of RNA polymerase sigma factors"/>
    <property type="match status" value="1"/>
</dbReference>
<dbReference type="Proteomes" id="UP001597119">
    <property type="component" value="Unassembled WGS sequence"/>
</dbReference>
<sequence>MSVIASVRLSASDFALGRAFQAVPDATLSVESIVPISSTVMPYVWVETAETGALIDALDETEYVERVTVVAEMEARQLLDIEWDDSPDDLIPVLLETDAIVLEASMRDDEWTFRLRFREYEALSTFSRRCREKDIRIQLQQLYSPSKATDVPQCDLTPEQREVLQTAMEHGYFEVPRAVTLDELGDLLDISDSAASQRLRRGLATLLEATLSETTSDAS</sequence>
<name>A0ABD6C6I0_9EURY</name>
<dbReference type="PANTHER" id="PTHR34236:SF1">
    <property type="entry name" value="DIMETHYL SULFOXIDE REDUCTASE TRANSCRIPTIONAL ACTIVATOR"/>
    <property type="match status" value="1"/>
</dbReference>
<keyword evidence="1" id="KW-0805">Transcription regulation</keyword>
<dbReference type="EMBL" id="JBHUDJ010000001">
    <property type="protein sequence ID" value="MFD1585457.1"/>
    <property type="molecule type" value="Genomic_DNA"/>
</dbReference>
<gene>
    <name evidence="5" type="ORF">ACFR9U_00560</name>
</gene>
<reference evidence="5 6" key="1">
    <citation type="journal article" date="2019" name="Int. J. Syst. Evol. Microbiol.">
        <title>The Global Catalogue of Microorganisms (GCM) 10K type strain sequencing project: providing services to taxonomists for standard genome sequencing and annotation.</title>
        <authorList>
            <consortium name="The Broad Institute Genomics Platform"/>
            <consortium name="The Broad Institute Genome Sequencing Center for Infectious Disease"/>
            <person name="Wu L."/>
            <person name="Ma J."/>
        </authorList>
    </citation>
    <scope>NUCLEOTIDE SEQUENCE [LARGE SCALE GENOMIC DNA]</scope>
    <source>
        <strain evidence="5 6">CGMCC 1.12125</strain>
    </source>
</reference>
<dbReference type="AlphaFoldDB" id="A0ABD6C6I0"/>
<evidence type="ECO:0000256" key="2">
    <source>
        <dbReference type="ARBA" id="ARBA00023163"/>
    </source>
</evidence>
<evidence type="ECO:0000259" key="3">
    <source>
        <dbReference type="Pfam" id="PF04967"/>
    </source>
</evidence>
<dbReference type="InterPro" id="IPR031803">
    <property type="entry name" value="BAT_GAF/HTH-assoc"/>
</dbReference>
<keyword evidence="2" id="KW-0804">Transcription</keyword>
<accession>A0ABD6C6I0</accession>
<evidence type="ECO:0000256" key="1">
    <source>
        <dbReference type="ARBA" id="ARBA00023015"/>
    </source>
</evidence>
<dbReference type="InterPro" id="IPR013324">
    <property type="entry name" value="RNA_pol_sigma_r3/r4-like"/>
</dbReference>
<dbReference type="Pfam" id="PF04967">
    <property type="entry name" value="HTH_10"/>
    <property type="match status" value="1"/>
</dbReference>
<evidence type="ECO:0000313" key="5">
    <source>
        <dbReference type="EMBL" id="MFD1585457.1"/>
    </source>
</evidence>
<feature type="domain" description="Bacterioopsin transcriptional activator GAF and HTH associated" evidence="4">
    <location>
        <begin position="10"/>
        <end position="139"/>
    </location>
</feature>
<protein>
    <submittedName>
        <fullName evidence="5">Helix-turn-helix domain-containing protein</fullName>
    </submittedName>
</protein>
<dbReference type="Pfam" id="PF15915">
    <property type="entry name" value="BAT"/>
    <property type="match status" value="1"/>
</dbReference>
<proteinExistence type="predicted"/>
<evidence type="ECO:0000259" key="4">
    <source>
        <dbReference type="Pfam" id="PF15915"/>
    </source>
</evidence>
<keyword evidence="6" id="KW-1185">Reference proteome</keyword>
<evidence type="ECO:0000313" key="6">
    <source>
        <dbReference type="Proteomes" id="UP001597119"/>
    </source>
</evidence>
<dbReference type="PANTHER" id="PTHR34236">
    <property type="entry name" value="DIMETHYL SULFOXIDE REDUCTASE TRANSCRIPTIONAL ACTIVATOR"/>
    <property type="match status" value="1"/>
</dbReference>
<dbReference type="InterPro" id="IPR007050">
    <property type="entry name" value="HTH_bacterioopsin"/>
</dbReference>
<comment type="caution">
    <text evidence="5">The sequence shown here is derived from an EMBL/GenBank/DDBJ whole genome shotgun (WGS) entry which is preliminary data.</text>
</comment>